<sequence length="162" mass="18355">MSDPEPDVPETIATYLRLRGLEPTARRKRRARRQVDEDAQPFMPGRDPRGIDEVLGALTRDSGWNPHLAREDLVRRWDEVAGAETARHTHPVDLTDGTLTVKCDSTAWAKQLQLIRAHVLTEILRRFPDAGVDNLRFLGPDVPSWKWGTRAVQGRGPRDTYG</sequence>
<dbReference type="PANTHER" id="PTHR36456:SF1">
    <property type="entry name" value="UPF0232 PROTEIN SCO3875"/>
    <property type="match status" value="1"/>
</dbReference>
<name>A0ABT7MUD0_9MICO</name>
<dbReference type="PANTHER" id="PTHR36456">
    <property type="entry name" value="UPF0232 PROTEIN SCO3875"/>
    <property type="match status" value="1"/>
</dbReference>
<protein>
    <submittedName>
        <fullName evidence="2">DciA family protein</fullName>
    </submittedName>
</protein>
<feature type="region of interest" description="Disordered" evidence="1">
    <location>
        <begin position="23"/>
        <end position="50"/>
    </location>
</feature>
<keyword evidence="3" id="KW-1185">Reference proteome</keyword>
<dbReference type="Pfam" id="PF05258">
    <property type="entry name" value="DciA"/>
    <property type="match status" value="1"/>
</dbReference>
<dbReference type="EMBL" id="JASXSZ010000001">
    <property type="protein sequence ID" value="MDL9978033.1"/>
    <property type="molecule type" value="Genomic_DNA"/>
</dbReference>
<dbReference type="Proteomes" id="UP001235064">
    <property type="component" value="Unassembled WGS sequence"/>
</dbReference>
<organism evidence="2 3">
    <name type="scientific">Microbacterium candidum</name>
    <dbReference type="NCBI Taxonomy" id="3041922"/>
    <lineage>
        <taxon>Bacteria</taxon>
        <taxon>Bacillati</taxon>
        <taxon>Actinomycetota</taxon>
        <taxon>Actinomycetes</taxon>
        <taxon>Micrococcales</taxon>
        <taxon>Microbacteriaceae</taxon>
        <taxon>Microbacterium</taxon>
    </lineage>
</organism>
<dbReference type="RefSeq" id="WP_286286060.1">
    <property type="nucleotide sequence ID" value="NZ_JASXSZ010000001.1"/>
</dbReference>
<evidence type="ECO:0000313" key="2">
    <source>
        <dbReference type="EMBL" id="MDL9978033.1"/>
    </source>
</evidence>
<evidence type="ECO:0000256" key="1">
    <source>
        <dbReference type="SAM" id="MobiDB-lite"/>
    </source>
</evidence>
<gene>
    <name evidence="2" type="ORF">QSV35_01685</name>
</gene>
<proteinExistence type="predicted"/>
<accession>A0ABT7MUD0</accession>
<reference evidence="2 3" key="1">
    <citation type="submission" date="2023-06" db="EMBL/GenBank/DDBJ databases">
        <title>Microbacterium sp. nov., isolated from a waste landfill.</title>
        <authorList>
            <person name="Wen W."/>
        </authorList>
    </citation>
    <scope>NUCLEOTIDE SEQUENCE [LARGE SCALE GENOMIC DNA]</scope>
    <source>
        <strain evidence="2 3">ASV49</strain>
    </source>
</reference>
<comment type="caution">
    <text evidence="2">The sequence shown here is derived from an EMBL/GenBank/DDBJ whole genome shotgun (WGS) entry which is preliminary data.</text>
</comment>
<dbReference type="InterPro" id="IPR007922">
    <property type="entry name" value="DciA-like"/>
</dbReference>
<evidence type="ECO:0000313" key="3">
    <source>
        <dbReference type="Proteomes" id="UP001235064"/>
    </source>
</evidence>